<feature type="transmembrane region" description="Helical" evidence="1">
    <location>
        <begin position="44"/>
        <end position="66"/>
    </location>
</feature>
<organism evidence="2 3">
    <name type="scientific">Candidatus Xianfuyuplasma coldseepsis</name>
    <dbReference type="NCBI Taxonomy" id="2782163"/>
    <lineage>
        <taxon>Bacteria</taxon>
        <taxon>Bacillati</taxon>
        <taxon>Mycoplasmatota</taxon>
        <taxon>Mollicutes</taxon>
        <taxon>Candidatus Izemoplasmatales</taxon>
        <taxon>Candidatus Izemoplasmataceae</taxon>
        <taxon>Candidatus Xianfuyuplasma</taxon>
    </lineage>
</organism>
<accession>A0A7L7KQU1</accession>
<keyword evidence="1" id="KW-0472">Membrane</keyword>
<sequence length="197" mass="22859">MNLVPFEAYEKVKKELILRRPLFYSFVLSFVLFIVVLFSGQIGAAFVTFLVVFILLFVLSYGILWLQTKGVLRKTKNFEEQVPHLNVSLMVSGTFVKEEGLLCFYDDHIVYKGLLAGAANKEIALEINEDLFIGYGEIKRRRRDKFIDGDYQQCFVMVRPMPHGVVYKFKFNNIDDSLSKVAERIDQISQFNSEKFQ</sequence>
<keyword evidence="3" id="KW-1185">Reference proteome</keyword>
<reference evidence="2 3" key="1">
    <citation type="submission" date="2020-02" db="EMBL/GenBank/DDBJ databases">
        <authorList>
            <person name="Zheng R.K."/>
            <person name="Sun C.M."/>
        </authorList>
    </citation>
    <scope>NUCLEOTIDE SEQUENCE [LARGE SCALE GENOMIC DNA]</scope>
    <source>
        <strain evidence="3">zrk13</strain>
    </source>
</reference>
<dbReference type="EMBL" id="CP048914">
    <property type="protein sequence ID" value="QMS84586.1"/>
    <property type="molecule type" value="Genomic_DNA"/>
</dbReference>
<keyword evidence="1" id="KW-1133">Transmembrane helix</keyword>
<dbReference type="Proteomes" id="UP000514720">
    <property type="component" value="Chromosome"/>
</dbReference>
<proteinExistence type="predicted"/>
<evidence type="ECO:0000313" key="2">
    <source>
        <dbReference type="EMBL" id="QMS84586.1"/>
    </source>
</evidence>
<dbReference type="AlphaFoldDB" id="A0A7L7KQU1"/>
<evidence type="ECO:0000256" key="1">
    <source>
        <dbReference type="SAM" id="Phobius"/>
    </source>
</evidence>
<evidence type="ECO:0000313" key="3">
    <source>
        <dbReference type="Proteomes" id="UP000514720"/>
    </source>
</evidence>
<feature type="transmembrane region" description="Helical" evidence="1">
    <location>
        <begin position="21"/>
        <end position="38"/>
    </location>
</feature>
<gene>
    <name evidence="2" type="ORF">G4Z02_02080</name>
</gene>
<dbReference type="RefSeq" id="WP_258878202.1">
    <property type="nucleotide sequence ID" value="NZ_CP048914.1"/>
</dbReference>
<name>A0A7L7KQU1_9MOLU</name>
<keyword evidence="1" id="KW-0812">Transmembrane</keyword>
<protein>
    <submittedName>
        <fullName evidence="2">Uncharacterized protein</fullName>
    </submittedName>
</protein>
<dbReference type="KEGG" id="xcl:G4Z02_02080"/>